<feature type="domain" description="MATH" evidence="4">
    <location>
        <begin position="16"/>
        <end position="147"/>
    </location>
</feature>
<evidence type="ECO:0000256" key="1">
    <source>
        <dbReference type="ARBA" id="ARBA00004906"/>
    </source>
</evidence>
<dbReference type="Pfam" id="PF00651">
    <property type="entry name" value="BTB"/>
    <property type="match status" value="1"/>
</dbReference>
<sequence length="356" mass="39713">MSAVASASAIVADTASGFHHLKIAGYSSLKGLPNGHRLSSCPFTVGGHHWRIDYYPNGDRQESAGYVFVFLVLDENMIDGVKAQFEFGFWPKKRGLFFRKRTKSGLRLRYLFSQSTPSWGYGEFMKWEALDRSEHLKDDSFTIRCDIVVLNKVCIQGRAKKAAPKFVSVPPSDLNKHLGSLLVSEKGADVLFEVGGETFAAHRCMLAARSLVFSAELFGSMKEGDINDLVRIDDMEAQVFKALLCFVYTGSLPEMKEEDDEEAMYHHLLVTADKYNMERLKLICEEKLCKYIDVGTVVNILALAEPHHCHGLKSAWFDFLSSPTNLRTAMASDGFEHLAITCPSVVKDLIAMCSAT</sequence>
<dbReference type="PANTHER" id="PTHR26379:SF518">
    <property type="entry name" value="BTB DOMAIN-CONTAINING PROTEIN"/>
    <property type="match status" value="1"/>
</dbReference>
<dbReference type="InterPro" id="IPR000210">
    <property type="entry name" value="BTB/POZ_dom"/>
</dbReference>
<dbReference type="InterPro" id="IPR045005">
    <property type="entry name" value="BPM1-6"/>
</dbReference>
<organism evidence="5">
    <name type="scientific">Brachypodium distachyon</name>
    <name type="common">Purple false brome</name>
    <name type="synonym">Trachynia distachya</name>
    <dbReference type="NCBI Taxonomy" id="15368"/>
    <lineage>
        <taxon>Eukaryota</taxon>
        <taxon>Viridiplantae</taxon>
        <taxon>Streptophyta</taxon>
        <taxon>Embryophyta</taxon>
        <taxon>Tracheophyta</taxon>
        <taxon>Spermatophyta</taxon>
        <taxon>Magnoliopsida</taxon>
        <taxon>Liliopsida</taxon>
        <taxon>Poales</taxon>
        <taxon>Poaceae</taxon>
        <taxon>BOP clade</taxon>
        <taxon>Pooideae</taxon>
        <taxon>Stipodae</taxon>
        <taxon>Brachypodieae</taxon>
        <taxon>Brachypodium</taxon>
    </lineage>
</organism>
<dbReference type="Pfam" id="PF24570">
    <property type="entry name" value="BACK_BPM_SPOP"/>
    <property type="match status" value="1"/>
</dbReference>
<feature type="domain" description="BTB" evidence="3">
    <location>
        <begin position="188"/>
        <end position="256"/>
    </location>
</feature>
<evidence type="ECO:0000259" key="4">
    <source>
        <dbReference type="PROSITE" id="PS50144"/>
    </source>
</evidence>
<reference evidence="6" key="3">
    <citation type="submission" date="2018-08" db="UniProtKB">
        <authorList>
            <consortium name="EnsemblPlants"/>
        </authorList>
    </citation>
    <scope>IDENTIFICATION</scope>
    <source>
        <strain evidence="6">cv. Bd21</strain>
    </source>
</reference>
<dbReference type="InterPro" id="IPR056423">
    <property type="entry name" value="BACK_BPM_SPOP"/>
</dbReference>
<dbReference type="InterPro" id="IPR002083">
    <property type="entry name" value="MATH/TRAF_dom"/>
</dbReference>
<keyword evidence="7" id="KW-1185">Reference proteome</keyword>
<dbReference type="SUPFAM" id="SSF49599">
    <property type="entry name" value="TRAF domain-like"/>
    <property type="match status" value="1"/>
</dbReference>
<protein>
    <recommendedName>
        <fullName evidence="8">BTB domain-containing protein</fullName>
    </recommendedName>
</protein>
<dbReference type="PANTHER" id="PTHR26379">
    <property type="entry name" value="BTB/POZ AND MATH DOMAIN-CONTAINING PROTEIN 1"/>
    <property type="match status" value="1"/>
</dbReference>
<proteinExistence type="inferred from homology"/>
<evidence type="ECO:0000313" key="7">
    <source>
        <dbReference type="Proteomes" id="UP000008810"/>
    </source>
</evidence>
<reference evidence="5 6" key="1">
    <citation type="journal article" date="2010" name="Nature">
        <title>Genome sequencing and analysis of the model grass Brachypodium distachyon.</title>
        <authorList>
            <consortium name="International Brachypodium Initiative"/>
        </authorList>
    </citation>
    <scope>NUCLEOTIDE SEQUENCE [LARGE SCALE GENOMIC DNA]</scope>
    <source>
        <strain evidence="5">Bd21</strain>
        <strain evidence="6">cv. Bd21</strain>
    </source>
</reference>
<dbReference type="Gramene" id="KQJ96779">
    <property type="protein sequence ID" value="KQJ96779"/>
    <property type="gene ID" value="BRADI_3g27074v3"/>
</dbReference>
<comment type="pathway">
    <text evidence="1">Protein modification; protein ubiquitination.</text>
</comment>
<dbReference type="RefSeq" id="XP_014755988.1">
    <property type="nucleotide sequence ID" value="XM_014900502.2"/>
</dbReference>
<dbReference type="Gene3D" id="3.30.710.10">
    <property type="entry name" value="Potassium Channel Kv1.1, Chain A"/>
    <property type="match status" value="1"/>
</dbReference>
<dbReference type="Proteomes" id="UP000008810">
    <property type="component" value="Chromosome 3"/>
</dbReference>
<dbReference type="InterPro" id="IPR011333">
    <property type="entry name" value="SKP1/BTB/POZ_sf"/>
</dbReference>
<dbReference type="OrthoDB" id="6359816at2759"/>
<reference evidence="5" key="2">
    <citation type="submission" date="2017-06" db="EMBL/GenBank/DDBJ databases">
        <title>WGS assembly of Brachypodium distachyon.</title>
        <authorList>
            <consortium name="The International Brachypodium Initiative"/>
            <person name="Lucas S."/>
            <person name="Harmon-Smith M."/>
            <person name="Lail K."/>
            <person name="Tice H."/>
            <person name="Grimwood J."/>
            <person name="Bruce D."/>
            <person name="Barry K."/>
            <person name="Shu S."/>
            <person name="Lindquist E."/>
            <person name="Wang M."/>
            <person name="Pitluck S."/>
            <person name="Vogel J.P."/>
            <person name="Garvin D.F."/>
            <person name="Mockler T.C."/>
            <person name="Schmutz J."/>
            <person name="Rokhsar D."/>
            <person name="Bevan M.W."/>
        </authorList>
    </citation>
    <scope>NUCLEOTIDE SEQUENCE</scope>
    <source>
        <strain evidence="5">Bd21</strain>
    </source>
</reference>
<dbReference type="HOGENOM" id="CLU_004253_2_0_1"/>
<evidence type="ECO:0000313" key="5">
    <source>
        <dbReference type="EMBL" id="KQJ96779.1"/>
    </source>
</evidence>
<dbReference type="Pfam" id="PF22486">
    <property type="entry name" value="MATH_2"/>
    <property type="match status" value="1"/>
</dbReference>
<dbReference type="EnsemblPlants" id="KQJ96779">
    <property type="protein sequence ID" value="KQJ96779"/>
    <property type="gene ID" value="BRADI_3g27074v3"/>
</dbReference>
<dbReference type="PROSITE" id="PS50144">
    <property type="entry name" value="MATH"/>
    <property type="match status" value="1"/>
</dbReference>
<evidence type="ECO:0008006" key="8">
    <source>
        <dbReference type="Google" id="ProtNLM"/>
    </source>
</evidence>
<dbReference type="KEGG" id="bdi:100841545"/>
<dbReference type="InterPro" id="IPR008974">
    <property type="entry name" value="TRAF-like"/>
</dbReference>
<gene>
    <name evidence="6" type="primary">LOC100841545</name>
    <name evidence="5" type="ORF">BRADI_3g27074v3</name>
</gene>
<dbReference type="CDD" id="cd00121">
    <property type="entry name" value="MATH"/>
    <property type="match status" value="1"/>
</dbReference>
<dbReference type="OMA" id="HRWRVRY"/>
<dbReference type="GeneID" id="100841545"/>
<dbReference type="Gene3D" id="1.25.40.420">
    <property type="match status" value="1"/>
</dbReference>
<dbReference type="eggNOG" id="KOG1987">
    <property type="taxonomic scope" value="Eukaryota"/>
</dbReference>
<dbReference type="AlphaFoldDB" id="I1I446"/>
<name>I1I446_BRADI</name>
<accession>I1I446</accession>
<dbReference type="EMBL" id="CM000882">
    <property type="protein sequence ID" value="KQJ96779.1"/>
    <property type="molecule type" value="Genomic_DNA"/>
</dbReference>
<dbReference type="PROSITE" id="PS50097">
    <property type="entry name" value="BTB"/>
    <property type="match status" value="1"/>
</dbReference>
<evidence type="ECO:0000313" key="6">
    <source>
        <dbReference type="EnsemblPlants" id="KQJ96779"/>
    </source>
</evidence>
<evidence type="ECO:0000259" key="3">
    <source>
        <dbReference type="PROSITE" id="PS50097"/>
    </source>
</evidence>
<dbReference type="SMART" id="SM00225">
    <property type="entry name" value="BTB"/>
    <property type="match status" value="1"/>
</dbReference>
<evidence type="ECO:0000256" key="2">
    <source>
        <dbReference type="ARBA" id="ARBA00010846"/>
    </source>
</evidence>
<dbReference type="GO" id="GO:0016567">
    <property type="term" value="P:protein ubiquitination"/>
    <property type="evidence" value="ECO:0007669"/>
    <property type="project" value="InterPro"/>
</dbReference>
<dbReference type="Gene3D" id="2.60.210.10">
    <property type="entry name" value="Apoptosis, Tumor Necrosis Factor Receptor Associated Protein 2, Chain A"/>
    <property type="match status" value="1"/>
</dbReference>
<comment type="similarity">
    <text evidence="2">Belongs to the Tdpoz family.</text>
</comment>
<dbReference type="SUPFAM" id="SSF54695">
    <property type="entry name" value="POZ domain"/>
    <property type="match status" value="1"/>
</dbReference>